<reference evidence="1 2" key="1">
    <citation type="submission" date="2017-11" db="EMBL/GenBank/DDBJ databases">
        <title>Draft Genome Sequence of Sporolactobacillus inulinus NBRC 111894 Isolated from Koso, a Japanese Sugar-Vegetable Fermented Beverage.</title>
        <authorList>
            <person name="Chiou T.Y."/>
            <person name="Oshima K."/>
            <person name="Suda W."/>
            <person name="Hattori M."/>
            <person name="Takahashi T."/>
        </authorList>
    </citation>
    <scope>NUCLEOTIDE SEQUENCE [LARGE SCALE GENOMIC DNA]</scope>
    <source>
        <strain evidence="1 2">NBRC111894</strain>
    </source>
</reference>
<organism evidence="1 2">
    <name type="scientific">Sporolactobacillus inulinus</name>
    <dbReference type="NCBI Taxonomy" id="2078"/>
    <lineage>
        <taxon>Bacteria</taxon>
        <taxon>Bacillati</taxon>
        <taxon>Bacillota</taxon>
        <taxon>Bacilli</taxon>
        <taxon>Bacillales</taxon>
        <taxon>Sporolactobacillaceae</taxon>
        <taxon>Sporolactobacillus</taxon>
    </lineage>
</organism>
<dbReference type="Proteomes" id="UP000319716">
    <property type="component" value="Unassembled WGS sequence"/>
</dbReference>
<sequence>MIAALTWAFMSVLIKLVPGDYPPVQVTTLATATALVCLSPIVLMQRSTVQWHYLTQPKSSFVFYT</sequence>
<comment type="caution">
    <text evidence="1">The sequence shown here is derived from an EMBL/GenBank/DDBJ whole genome shotgun (WGS) entry which is preliminary data.</text>
</comment>
<gene>
    <name evidence="1" type="ORF">NBRC111894_4202</name>
</gene>
<protein>
    <submittedName>
        <fullName evidence="1">Permease of the drug/metabolite transporter superfamily</fullName>
    </submittedName>
</protein>
<proteinExistence type="predicted"/>
<dbReference type="AlphaFoldDB" id="A0A4Y1ZJN4"/>
<name>A0A4Y1ZJN4_9BACL</name>
<dbReference type="EMBL" id="BEXB01000055">
    <property type="protein sequence ID" value="GAY78648.1"/>
    <property type="molecule type" value="Genomic_DNA"/>
</dbReference>
<evidence type="ECO:0000313" key="1">
    <source>
        <dbReference type="EMBL" id="GAY78648.1"/>
    </source>
</evidence>
<accession>A0A4Y1ZJN4</accession>
<evidence type="ECO:0000313" key="2">
    <source>
        <dbReference type="Proteomes" id="UP000319716"/>
    </source>
</evidence>